<evidence type="ECO:0000256" key="9">
    <source>
        <dbReference type="ARBA" id="ARBA00023326"/>
    </source>
</evidence>
<evidence type="ECO:0000256" key="1">
    <source>
        <dbReference type="ARBA" id="ARBA00000966"/>
    </source>
</evidence>
<keyword evidence="2" id="KW-0732">Signal</keyword>
<dbReference type="Gene3D" id="1.50.10.10">
    <property type="match status" value="1"/>
</dbReference>
<dbReference type="InterPro" id="IPR012291">
    <property type="entry name" value="CBM2_carb-bd_dom_sf"/>
</dbReference>
<dbReference type="Gene3D" id="2.60.40.290">
    <property type="match status" value="1"/>
</dbReference>
<dbReference type="PROSITE" id="PS51173">
    <property type="entry name" value="CBM2"/>
    <property type="match status" value="1"/>
</dbReference>
<dbReference type="InterPro" id="IPR001919">
    <property type="entry name" value="CBD2"/>
</dbReference>
<name>A0A951PGU5_9CYAN</name>
<protein>
    <recommendedName>
        <fullName evidence="12">Endoglucanase</fullName>
        <ecNumber evidence="12">3.2.1.4</ecNumber>
    </recommendedName>
</protein>
<keyword evidence="9 10" id="KW-0624">Polysaccharide degradation</keyword>
<keyword evidence="5" id="KW-0106">Calcium</keyword>
<dbReference type="InterPro" id="IPR038081">
    <property type="entry name" value="CalX-like_sf"/>
</dbReference>
<dbReference type="GO" id="GO:0008810">
    <property type="term" value="F:cellulase activity"/>
    <property type="evidence" value="ECO:0007669"/>
    <property type="project" value="UniProtKB-EC"/>
</dbReference>
<dbReference type="InterPro" id="IPR001701">
    <property type="entry name" value="Glyco_hydro_9"/>
</dbReference>
<dbReference type="Pfam" id="PF00759">
    <property type="entry name" value="Glyco_hydro_9"/>
    <property type="match status" value="1"/>
</dbReference>
<dbReference type="PROSITE" id="PS00592">
    <property type="entry name" value="GH9_2"/>
    <property type="match status" value="1"/>
</dbReference>
<comment type="caution">
    <text evidence="15">The sequence shown here is derived from an EMBL/GenBank/DDBJ whole genome shotgun (WGS) entry which is preliminary data.</text>
</comment>
<accession>A0A951PGU5</accession>
<evidence type="ECO:0000256" key="13">
    <source>
        <dbReference type="SAM" id="MobiDB-lite"/>
    </source>
</evidence>
<evidence type="ECO:0000256" key="8">
    <source>
        <dbReference type="ARBA" id="ARBA00023295"/>
    </source>
</evidence>
<evidence type="ECO:0000256" key="3">
    <source>
        <dbReference type="ARBA" id="ARBA00022737"/>
    </source>
</evidence>
<evidence type="ECO:0000256" key="10">
    <source>
        <dbReference type="PROSITE-ProRule" id="PRU10059"/>
    </source>
</evidence>
<keyword evidence="6 12" id="KW-0136">Cellulose degradation</keyword>
<dbReference type="AlphaFoldDB" id="A0A951PGU5"/>
<dbReference type="EC" id="3.2.1.4" evidence="12"/>
<dbReference type="InterPro" id="IPR003644">
    <property type="entry name" value="Calx_beta"/>
</dbReference>
<evidence type="ECO:0000313" key="16">
    <source>
        <dbReference type="Proteomes" id="UP000753908"/>
    </source>
</evidence>
<feature type="active site" evidence="10">
    <location>
        <position position="710"/>
    </location>
</feature>
<proteinExistence type="inferred from homology"/>
<comment type="similarity">
    <text evidence="10 12">Belongs to the glycosyl hydrolase 9 (cellulase E) family.</text>
</comment>
<dbReference type="FunFam" id="1.50.10.10:FF:000020">
    <property type="entry name" value="Endoglucanase"/>
    <property type="match status" value="1"/>
</dbReference>
<evidence type="ECO:0000256" key="6">
    <source>
        <dbReference type="ARBA" id="ARBA00023001"/>
    </source>
</evidence>
<organism evidence="15 16">
    <name type="scientific">Symplocastrum torsivum CPER-KK1</name>
    <dbReference type="NCBI Taxonomy" id="450513"/>
    <lineage>
        <taxon>Bacteria</taxon>
        <taxon>Bacillati</taxon>
        <taxon>Cyanobacteriota</taxon>
        <taxon>Cyanophyceae</taxon>
        <taxon>Oscillatoriophycideae</taxon>
        <taxon>Oscillatoriales</taxon>
        <taxon>Microcoleaceae</taxon>
        <taxon>Symplocastrum</taxon>
    </lineage>
</organism>
<dbReference type="Pfam" id="PF00553">
    <property type="entry name" value="CBM_2"/>
    <property type="match status" value="1"/>
</dbReference>
<dbReference type="SUPFAM" id="SSF48208">
    <property type="entry name" value="Six-hairpin glycosidases"/>
    <property type="match status" value="1"/>
</dbReference>
<evidence type="ECO:0000259" key="14">
    <source>
        <dbReference type="PROSITE" id="PS51173"/>
    </source>
</evidence>
<feature type="active site" evidence="11">
    <location>
        <position position="759"/>
    </location>
</feature>
<dbReference type="SUPFAM" id="SSF141072">
    <property type="entry name" value="CalX-like"/>
    <property type="match status" value="2"/>
</dbReference>
<dbReference type="Gene3D" id="2.60.40.2030">
    <property type="match status" value="2"/>
</dbReference>
<dbReference type="PROSITE" id="PS00561">
    <property type="entry name" value="CBM2_A"/>
    <property type="match status" value="1"/>
</dbReference>
<feature type="region of interest" description="Disordered" evidence="13">
    <location>
        <begin position="706"/>
        <end position="725"/>
    </location>
</feature>
<dbReference type="InterPro" id="IPR008965">
    <property type="entry name" value="CBM2/CBM3_carb-bd_dom_sf"/>
</dbReference>
<evidence type="ECO:0000256" key="4">
    <source>
        <dbReference type="ARBA" id="ARBA00022801"/>
    </source>
</evidence>
<sequence>MNTVQFSVTNDWGSGFTANMSIANNGTSNLSNWTLEFDAPFEITNIWNAEIVSRQGNHYVIRNPSWNGTIPAGATTAFGFQAGPGNITTTTDPSDYVLNGQPLGTPGLLPTLSINDVTVTEGDSGTTNAVFTVNLSAASTQTVSVNYATANGTATAGSDYTATSNTLSFAPGQTSQTISLPIVGNTLAEGSENFTLNLSNPTNATISDAQAVGTIIDNDLAPVLPQLSINDVTLTEGDNGTTNAVFTVNLSAASTQAINVSYGTANGTATAGSDYTATSNTLSFAPGQTSKTITVQVNGDTLDEVNETFSLNLSSPTNATIADAQGIATIQDNDSPSSPQPGAFNYGEALEKSILFYEAQRSGDLPATNRVEWRGDSALKDGADVGVDLTGGYYDAGDHVKFGLPMASSMTMLGWGVVEYRDAYEQSGQLPYILDTIKWGTDYIIKAHTAPNEFWGQVGLGGPDHAFWGPAENMTMARPAFKIDAQHPGSDLAGEAAAALAAASIVFRPTDTAYADLLLDHAVELYNFADTYRGKYSDSIPDAANFYNSYSGYNDELVWGATWVHNAIEATGATDTTYLDKAESYYQGVNQGWTQSWDDKSYGAAILLAQETGNSRYRNDVEGWLNHWTDKSGGGITYTPGGLAWLSQWGSLRYSANTAFLAGIYSDTVNDPNNRYSDFAEGQIDYILGDNPNNRSYMVGFGENSPQNPHHRGAHGSTTNNINDPVDNRNVLVGALVGGPSAPNDNAYTDDRTNYITNEVALDYNAGFTGALARMYGELEGDAIASSQATVGGLTPWDTPEQIAKTNTDITGAEIALGSNTTYGEDSQVSLGMNDYLPDSTISLSDQALSSGIPPATNVVGAEFESYSLI</sequence>
<evidence type="ECO:0000256" key="11">
    <source>
        <dbReference type="PROSITE-ProRule" id="PRU10060"/>
    </source>
</evidence>
<dbReference type="InterPro" id="IPR018366">
    <property type="entry name" value="CBM2_CS"/>
</dbReference>
<dbReference type="GO" id="GO:0030247">
    <property type="term" value="F:polysaccharide binding"/>
    <property type="evidence" value="ECO:0007669"/>
    <property type="project" value="UniProtKB-UniRule"/>
</dbReference>
<dbReference type="Proteomes" id="UP000753908">
    <property type="component" value="Unassembled WGS sequence"/>
</dbReference>
<dbReference type="SUPFAM" id="SSF49384">
    <property type="entry name" value="Carbohydrate-binding domain"/>
    <property type="match status" value="1"/>
</dbReference>
<reference evidence="15" key="2">
    <citation type="journal article" date="2022" name="Microbiol. Resour. Announc.">
        <title>Metagenome Sequencing to Explore Phylogenomics of Terrestrial Cyanobacteria.</title>
        <authorList>
            <person name="Ward R.D."/>
            <person name="Stajich J.E."/>
            <person name="Johansen J.R."/>
            <person name="Huntemann M."/>
            <person name="Clum A."/>
            <person name="Foster B."/>
            <person name="Foster B."/>
            <person name="Roux S."/>
            <person name="Palaniappan K."/>
            <person name="Varghese N."/>
            <person name="Mukherjee S."/>
            <person name="Reddy T.B.K."/>
            <person name="Daum C."/>
            <person name="Copeland A."/>
            <person name="Chen I.A."/>
            <person name="Ivanova N.N."/>
            <person name="Kyrpides N.C."/>
            <person name="Shapiro N."/>
            <person name="Eloe-Fadrosh E.A."/>
            <person name="Pietrasiak N."/>
        </authorList>
    </citation>
    <scope>NUCLEOTIDE SEQUENCE</scope>
    <source>
        <strain evidence="15">CPER-KK1</strain>
    </source>
</reference>
<feature type="active site" evidence="11">
    <location>
        <position position="750"/>
    </location>
</feature>
<reference evidence="15" key="1">
    <citation type="submission" date="2021-05" db="EMBL/GenBank/DDBJ databases">
        <authorList>
            <person name="Pietrasiak N."/>
            <person name="Ward R."/>
            <person name="Stajich J.E."/>
            <person name="Kurbessoian T."/>
        </authorList>
    </citation>
    <scope>NUCLEOTIDE SEQUENCE</scope>
    <source>
        <strain evidence="15">CPER-KK1</strain>
    </source>
</reference>
<dbReference type="InterPro" id="IPR033126">
    <property type="entry name" value="Glyco_hydro_9_Asp/Glu_AS"/>
</dbReference>
<dbReference type="PANTHER" id="PTHR22298">
    <property type="entry name" value="ENDO-1,4-BETA-GLUCANASE"/>
    <property type="match status" value="1"/>
</dbReference>
<keyword evidence="7 10" id="KW-0119">Carbohydrate metabolism</keyword>
<dbReference type="SMART" id="SM00237">
    <property type="entry name" value="Calx_beta"/>
    <property type="match status" value="2"/>
</dbReference>
<dbReference type="InterPro" id="IPR018221">
    <property type="entry name" value="Glyco_hydro_9_His_AS"/>
</dbReference>
<dbReference type="EMBL" id="JAHHIF010000004">
    <property type="protein sequence ID" value="MBW4543591.1"/>
    <property type="molecule type" value="Genomic_DNA"/>
</dbReference>
<keyword evidence="4 10" id="KW-0378">Hydrolase</keyword>
<evidence type="ECO:0000256" key="7">
    <source>
        <dbReference type="ARBA" id="ARBA00023277"/>
    </source>
</evidence>
<comment type="catalytic activity">
    <reaction evidence="1 12">
        <text>Endohydrolysis of (1-&gt;4)-beta-D-glucosidic linkages in cellulose, lichenin and cereal beta-D-glucans.</text>
        <dbReference type="EC" id="3.2.1.4"/>
    </reaction>
</comment>
<dbReference type="Pfam" id="PF03160">
    <property type="entry name" value="Calx-beta"/>
    <property type="match status" value="2"/>
</dbReference>
<dbReference type="GO" id="GO:0030245">
    <property type="term" value="P:cellulose catabolic process"/>
    <property type="evidence" value="ECO:0007669"/>
    <property type="project" value="UniProtKB-KW"/>
</dbReference>
<gene>
    <name evidence="15" type="ORF">KME25_03945</name>
</gene>
<dbReference type="InterPro" id="IPR008928">
    <property type="entry name" value="6-hairpin_glycosidase_sf"/>
</dbReference>
<evidence type="ECO:0000256" key="5">
    <source>
        <dbReference type="ARBA" id="ARBA00022837"/>
    </source>
</evidence>
<dbReference type="InterPro" id="IPR012341">
    <property type="entry name" value="6hp_glycosidase-like_sf"/>
</dbReference>
<evidence type="ECO:0000256" key="2">
    <source>
        <dbReference type="ARBA" id="ARBA00022729"/>
    </source>
</evidence>
<evidence type="ECO:0000256" key="12">
    <source>
        <dbReference type="RuleBase" id="RU361166"/>
    </source>
</evidence>
<keyword evidence="8 10" id="KW-0326">Glycosidase</keyword>
<dbReference type="GO" id="GO:0007154">
    <property type="term" value="P:cell communication"/>
    <property type="evidence" value="ECO:0007669"/>
    <property type="project" value="InterPro"/>
</dbReference>
<dbReference type="GO" id="GO:0016020">
    <property type="term" value="C:membrane"/>
    <property type="evidence" value="ECO:0007669"/>
    <property type="project" value="InterPro"/>
</dbReference>
<dbReference type="PROSITE" id="PS00698">
    <property type="entry name" value="GH9_3"/>
    <property type="match status" value="1"/>
</dbReference>
<feature type="domain" description="CBM2" evidence="14">
    <location>
        <begin position="1"/>
        <end position="106"/>
    </location>
</feature>
<dbReference type="SMART" id="SM00637">
    <property type="entry name" value="CBD_II"/>
    <property type="match status" value="1"/>
</dbReference>
<evidence type="ECO:0000313" key="15">
    <source>
        <dbReference type="EMBL" id="MBW4543591.1"/>
    </source>
</evidence>
<keyword evidence="3" id="KW-0677">Repeat</keyword>